<dbReference type="InterPro" id="IPR036398">
    <property type="entry name" value="CA_dom_sf"/>
</dbReference>
<evidence type="ECO:0000313" key="11">
    <source>
        <dbReference type="EMBL" id="OMJ88243.1"/>
    </source>
</evidence>
<evidence type="ECO:0000256" key="4">
    <source>
        <dbReference type="ARBA" id="ARBA00012925"/>
    </source>
</evidence>
<sequence length="261" mass="29667">MLILLLSVTVLAWDYKQKGSDWDGQCANGTFQSPININLTDVETILTGSDRHVQLNFTLFTIETKGYWTNSTYKIDGQLANMTANRPSDQWNQIASVLQLHFHSPSENHLNGIEYDIEVHVVMQDPTKQFTYIVYAVFFKQSDEVDGFIIDCIEAEDKKVNFTLANLIKEPVVDDFYAFTGSLTTPPCSENVLWLIDGRVRNVTQSQVGFFTKKWANNTEFAGGNGNDRQIQFNNYRQIIHYDDYASVLGLAITAFTALMF</sequence>
<dbReference type="PROSITE" id="PS00162">
    <property type="entry name" value="ALPHA_CA_1"/>
    <property type="match status" value="1"/>
</dbReference>
<dbReference type="SUPFAM" id="SSF51069">
    <property type="entry name" value="Carbonic anhydrase"/>
    <property type="match status" value="1"/>
</dbReference>
<keyword evidence="12" id="KW-1185">Reference proteome</keyword>
<gene>
    <name evidence="11" type="ORF">SteCoe_9825</name>
</gene>
<comment type="function">
    <text evidence="2 9">Reversible hydration of carbon dioxide.</text>
</comment>
<comment type="similarity">
    <text evidence="3 9">Belongs to the alpha-carbonic anhydrase family.</text>
</comment>
<proteinExistence type="inferred from homology"/>
<dbReference type="GO" id="GO:0008270">
    <property type="term" value="F:zinc ion binding"/>
    <property type="evidence" value="ECO:0007669"/>
    <property type="project" value="UniProtKB-UniRule"/>
</dbReference>
<reference evidence="11 12" key="1">
    <citation type="submission" date="2016-11" db="EMBL/GenBank/DDBJ databases">
        <title>The macronuclear genome of Stentor coeruleus: a giant cell with tiny introns.</title>
        <authorList>
            <person name="Slabodnick M."/>
            <person name="Ruby J.G."/>
            <person name="Reiff S.B."/>
            <person name="Swart E.C."/>
            <person name="Gosai S."/>
            <person name="Prabakaran S."/>
            <person name="Witkowska E."/>
            <person name="Larue G.E."/>
            <person name="Fisher S."/>
            <person name="Freeman R.M."/>
            <person name="Gunawardena J."/>
            <person name="Chu W."/>
            <person name="Stover N.A."/>
            <person name="Gregory B.D."/>
            <person name="Nowacki M."/>
            <person name="Derisi J."/>
            <person name="Roy S.W."/>
            <person name="Marshall W.F."/>
            <person name="Sood P."/>
        </authorList>
    </citation>
    <scope>NUCLEOTIDE SEQUENCE [LARGE SCALE GENOMIC DNA]</scope>
    <source>
        <strain evidence="11">WM001</strain>
    </source>
</reference>
<dbReference type="InterPro" id="IPR001148">
    <property type="entry name" value="CA_dom"/>
</dbReference>
<evidence type="ECO:0000256" key="1">
    <source>
        <dbReference type="ARBA" id="ARBA00001947"/>
    </source>
</evidence>
<evidence type="ECO:0000256" key="6">
    <source>
        <dbReference type="ARBA" id="ARBA00022833"/>
    </source>
</evidence>
<evidence type="ECO:0000259" key="10">
    <source>
        <dbReference type="PROSITE" id="PS51144"/>
    </source>
</evidence>
<accession>A0A1R2CGW7</accession>
<keyword evidence="6 9" id="KW-0862">Zinc</keyword>
<keyword evidence="7 9" id="KW-0456">Lyase</keyword>
<dbReference type="InterPro" id="IPR018338">
    <property type="entry name" value="Carbonic_anhydrase_a-class_CS"/>
</dbReference>
<dbReference type="AlphaFoldDB" id="A0A1R2CGW7"/>
<comment type="cofactor">
    <cofactor evidence="1 9">
        <name>Zn(2+)</name>
        <dbReference type="ChEBI" id="CHEBI:29105"/>
    </cofactor>
</comment>
<feature type="domain" description="Alpha-carbonic anhydrase" evidence="10">
    <location>
        <begin position="11"/>
        <end position="243"/>
    </location>
</feature>
<keyword evidence="5 9" id="KW-0479">Metal-binding</keyword>
<evidence type="ECO:0000313" key="12">
    <source>
        <dbReference type="Proteomes" id="UP000187209"/>
    </source>
</evidence>
<dbReference type="Proteomes" id="UP000187209">
    <property type="component" value="Unassembled WGS sequence"/>
</dbReference>
<dbReference type="EMBL" id="MPUH01000155">
    <property type="protein sequence ID" value="OMJ88243.1"/>
    <property type="molecule type" value="Genomic_DNA"/>
</dbReference>
<protein>
    <recommendedName>
        <fullName evidence="4 9">Carbonic anhydrase</fullName>
        <ecNumber evidence="4 9">4.2.1.1</ecNumber>
    </recommendedName>
</protein>
<dbReference type="CDD" id="cd03124">
    <property type="entry name" value="alpha_CA_prokaryotic_like"/>
    <property type="match status" value="1"/>
</dbReference>
<comment type="catalytic activity">
    <reaction evidence="8 9">
        <text>hydrogencarbonate + H(+) = CO2 + H2O</text>
        <dbReference type="Rhea" id="RHEA:10748"/>
        <dbReference type="ChEBI" id="CHEBI:15377"/>
        <dbReference type="ChEBI" id="CHEBI:15378"/>
        <dbReference type="ChEBI" id="CHEBI:16526"/>
        <dbReference type="ChEBI" id="CHEBI:17544"/>
        <dbReference type="EC" id="4.2.1.1"/>
    </reaction>
</comment>
<name>A0A1R2CGW7_9CILI</name>
<dbReference type="OrthoDB" id="5986706at2759"/>
<evidence type="ECO:0000256" key="8">
    <source>
        <dbReference type="ARBA" id="ARBA00048348"/>
    </source>
</evidence>
<dbReference type="InterPro" id="IPR041891">
    <property type="entry name" value="Alpha_CA_prokaryot-like"/>
</dbReference>
<evidence type="ECO:0000256" key="9">
    <source>
        <dbReference type="RuleBase" id="RU367011"/>
    </source>
</evidence>
<dbReference type="Gene3D" id="3.10.200.10">
    <property type="entry name" value="Alpha carbonic anhydrase"/>
    <property type="match status" value="1"/>
</dbReference>
<evidence type="ECO:0000256" key="3">
    <source>
        <dbReference type="ARBA" id="ARBA00010718"/>
    </source>
</evidence>
<comment type="caution">
    <text evidence="11">The sequence shown here is derived from an EMBL/GenBank/DDBJ whole genome shotgun (WGS) entry which is preliminary data.</text>
</comment>
<evidence type="ECO:0000256" key="7">
    <source>
        <dbReference type="ARBA" id="ARBA00023239"/>
    </source>
</evidence>
<organism evidence="11 12">
    <name type="scientific">Stentor coeruleus</name>
    <dbReference type="NCBI Taxonomy" id="5963"/>
    <lineage>
        <taxon>Eukaryota</taxon>
        <taxon>Sar</taxon>
        <taxon>Alveolata</taxon>
        <taxon>Ciliophora</taxon>
        <taxon>Postciliodesmatophora</taxon>
        <taxon>Heterotrichea</taxon>
        <taxon>Heterotrichida</taxon>
        <taxon>Stentoridae</taxon>
        <taxon>Stentor</taxon>
    </lineage>
</organism>
<dbReference type="EC" id="4.2.1.1" evidence="4 9"/>
<dbReference type="SMART" id="SM01057">
    <property type="entry name" value="Carb_anhydrase"/>
    <property type="match status" value="1"/>
</dbReference>
<dbReference type="Pfam" id="PF00194">
    <property type="entry name" value="Carb_anhydrase"/>
    <property type="match status" value="1"/>
</dbReference>
<dbReference type="InterPro" id="IPR023561">
    <property type="entry name" value="Carbonic_anhydrase_a-class"/>
</dbReference>
<dbReference type="GO" id="GO:0004089">
    <property type="term" value="F:carbonate dehydratase activity"/>
    <property type="evidence" value="ECO:0007669"/>
    <property type="project" value="UniProtKB-UniRule"/>
</dbReference>
<dbReference type="PANTHER" id="PTHR18952">
    <property type="entry name" value="CARBONIC ANHYDRASE"/>
    <property type="match status" value="1"/>
</dbReference>
<dbReference type="PANTHER" id="PTHR18952:SF265">
    <property type="entry name" value="CARBONIC ANHYDRASE"/>
    <property type="match status" value="1"/>
</dbReference>
<evidence type="ECO:0000256" key="5">
    <source>
        <dbReference type="ARBA" id="ARBA00022723"/>
    </source>
</evidence>
<evidence type="ECO:0000256" key="2">
    <source>
        <dbReference type="ARBA" id="ARBA00002904"/>
    </source>
</evidence>
<dbReference type="PROSITE" id="PS51144">
    <property type="entry name" value="ALPHA_CA_2"/>
    <property type="match status" value="1"/>
</dbReference>